<dbReference type="GO" id="GO:0004674">
    <property type="term" value="F:protein serine/threonine kinase activity"/>
    <property type="evidence" value="ECO:0000318"/>
    <property type="project" value="GO_Central"/>
</dbReference>
<keyword evidence="3 11" id="KW-0723">Serine/threonine-protein kinase</keyword>
<dbReference type="InterPro" id="IPR017441">
    <property type="entry name" value="Protein_kinase_ATP_BS"/>
</dbReference>
<keyword evidence="5 10" id="KW-0547">Nucleotide-binding</keyword>
<evidence type="ECO:0000256" key="8">
    <source>
        <dbReference type="ARBA" id="ARBA00047899"/>
    </source>
</evidence>
<reference evidence="13" key="2">
    <citation type="journal article" date="2007" name="Science">
        <title>Draft genome sequence of the sexually transmitted pathogen Trichomonas vaginalis.</title>
        <authorList>
            <person name="Carlton J.M."/>
            <person name="Hirt R.P."/>
            <person name="Silva J.C."/>
            <person name="Delcher A.L."/>
            <person name="Schatz M."/>
            <person name="Zhao Q."/>
            <person name="Wortman J.R."/>
            <person name="Bidwell S.L."/>
            <person name="Alsmark U.C.M."/>
            <person name="Besteiro S."/>
            <person name="Sicheritz-Ponten T."/>
            <person name="Noel C.J."/>
            <person name="Dacks J.B."/>
            <person name="Foster P.G."/>
            <person name="Simillion C."/>
            <person name="Van de Peer Y."/>
            <person name="Miranda-Saavedra D."/>
            <person name="Barton G.J."/>
            <person name="Westrop G.D."/>
            <person name="Mueller S."/>
            <person name="Dessi D."/>
            <person name="Fiori P.L."/>
            <person name="Ren Q."/>
            <person name="Paulsen I."/>
            <person name="Zhang H."/>
            <person name="Bastida-Corcuera F.D."/>
            <person name="Simoes-Barbosa A."/>
            <person name="Brown M.T."/>
            <person name="Hayes R.D."/>
            <person name="Mukherjee M."/>
            <person name="Okumura C.Y."/>
            <person name="Schneider R."/>
            <person name="Smith A.J."/>
            <person name="Vanacova S."/>
            <person name="Villalvazo M."/>
            <person name="Haas B.J."/>
            <person name="Pertea M."/>
            <person name="Feldblyum T.V."/>
            <person name="Utterback T.R."/>
            <person name="Shu C.L."/>
            <person name="Osoegawa K."/>
            <person name="de Jong P.J."/>
            <person name="Hrdy I."/>
            <person name="Horvathova L."/>
            <person name="Zubacova Z."/>
            <person name="Dolezal P."/>
            <person name="Malik S.B."/>
            <person name="Logsdon J.M. Jr."/>
            <person name="Henze K."/>
            <person name="Gupta A."/>
            <person name="Wang C.C."/>
            <person name="Dunne R.L."/>
            <person name="Upcroft J.A."/>
            <person name="Upcroft P."/>
            <person name="White O."/>
            <person name="Salzberg S.L."/>
            <person name="Tang P."/>
            <person name="Chiu C.-H."/>
            <person name="Lee Y.-S."/>
            <person name="Embley T.M."/>
            <person name="Coombs G.H."/>
            <person name="Mottram J.C."/>
            <person name="Tachezy J."/>
            <person name="Fraser-Liggett C.M."/>
            <person name="Johnson P.J."/>
        </authorList>
    </citation>
    <scope>NUCLEOTIDE SEQUENCE [LARGE SCALE GENOMIC DNA]</scope>
    <source>
        <strain evidence="13">G3</strain>
    </source>
</reference>
<dbReference type="CDD" id="cd08215">
    <property type="entry name" value="STKc_Nek"/>
    <property type="match status" value="1"/>
</dbReference>
<evidence type="ECO:0000256" key="5">
    <source>
        <dbReference type="ARBA" id="ARBA00022741"/>
    </source>
</evidence>
<dbReference type="InParanoid" id="A2EJW2"/>
<protein>
    <recommendedName>
        <fullName evidence="2">non-specific serine/threonine protein kinase</fullName>
        <ecNumber evidence="2">2.7.11.1</ecNumber>
    </recommendedName>
</protein>
<evidence type="ECO:0000256" key="1">
    <source>
        <dbReference type="ARBA" id="ARBA00010886"/>
    </source>
</evidence>
<evidence type="ECO:0000313" key="13">
    <source>
        <dbReference type="EMBL" id="EAY07030.1"/>
    </source>
</evidence>
<dbReference type="VEuPathDB" id="TrichDB:TVAGG3_0325120"/>
<accession>A2EJW2</accession>
<dbReference type="GO" id="GO:0005524">
    <property type="term" value="F:ATP binding"/>
    <property type="evidence" value="ECO:0007669"/>
    <property type="project" value="UniProtKB-UniRule"/>
</dbReference>
<keyword evidence="14" id="KW-1185">Reference proteome</keyword>
<dbReference type="eggNOG" id="KOG0589">
    <property type="taxonomic scope" value="Eukaryota"/>
</dbReference>
<evidence type="ECO:0000256" key="11">
    <source>
        <dbReference type="RuleBase" id="RU000304"/>
    </source>
</evidence>
<sequence length="436" mass="49968">MERYTLQHELGEGAYGKVYLAIDKETNEKVALKKVKLSKMTDEEKEKALAEVDLLSKLKHPNIVAYKGSWTTGNHLYIAMEYVDGGDLNDKLLRQNGQLLPVQTVLDIFVQITMALQYIHGQLVLHRDLKPQNIFLTKNDVVKLGDFGVAKSLANSFELAHTMIGTPYYLAPELWRGDPYNEKADIYSLGVLLYEMCTLRKPFEGNNTAQLFNNLMKGHYKPIPSSYPQEIRRLVDGMLSKNPMERPSTAQILKLPFVKSAMGDLATQRETIITTKQKRFLPANFCQLTKKPEPKKPEYEDDFIDESELSPTKPCHANFDNEFEDDFIDEDDHNEIAEAANAIRQALESPEECDTWKFLDGSREKFDENPANQSLTYCIEELRQKIENDLGFELFRKVYDEISQEKEGDAVAEAEETDHMAVMLVRRLIELEQVVN</sequence>
<dbReference type="InterPro" id="IPR011009">
    <property type="entry name" value="Kinase-like_dom_sf"/>
</dbReference>
<evidence type="ECO:0000256" key="4">
    <source>
        <dbReference type="ARBA" id="ARBA00022679"/>
    </source>
</evidence>
<dbReference type="InterPro" id="IPR051131">
    <property type="entry name" value="NEK_Ser/Thr_kinase_NIMA"/>
</dbReference>
<comment type="catalytic activity">
    <reaction evidence="8">
        <text>L-threonyl-[protein] + ATP = O-phospho-L-threonyl-[protein] + ADP + H(+)</text>
        <dbReference type="Rhea" id="RHEA:46608"/>
        <dbReference type="Rhea" id="RHEA-COMP:11060"/>
        <dbReference type="Rhea" id="RHEA-COMP:11605"/>
        <dbReference type="ChEBI" id="CHEBI:15378"/>
        <dbReference type="ChEBI" id="CHEBI:30013"/>
        <dbReference type="ChEBI" id="CHEBI:30616"/>
        <dbReference type="ChEBI" id="CHEBI:61977"/>
        <dbReference type="ChEBI" id="CHEBI:456216"/>
        <dbReference type="EC" id="2.7.11.1"/>
    </reaction>
</comment>
<name>A2EJW2_TRIV3</name>
<dbReference type="EMBL" id="DS113409">
    <property type="protein sequence ID" value="EAY07030.1"/>
    <property type="molecule type" value="Genomic_DNA"/>
</dbReference>
<proteinExistence type="inferred from homology"/>
<keyword evidence="7 10" id="KW-0067">ATP-binding</keyword>
<evidence type="ECO:0000256" key="3">
    <source>
        <dbReference type="ARBA" id="ARBA00022527"/>
    </source>
</evidence>
<dbReference type="PANTHER" id="PTHR44899">
    <property type="entry name" value="CAMK FAMILY PROTEIN KINASE"/>
    <property type="match status" value="1"/>
</dbReference>
<dbReference type="VEuPathDB" id="TrichDB:TVAG_311550"/>
<comment type="catalytic activity">
    <reaction evidence="9">
        <text>L-seryl-[protein] + ATP = O-phospho-L-seryl-[protein] + ADP + H(+)</text>
        <dbReference type="Rhea" id="RHEA:17989"/>
        <dbReference type="Rhea" id="RHEA-COMP:9863"/>
        <dbReference type="Rhea" id="RHEA-COMP:11604"/>
        <dbReference type="ChEBI" id="CHEBI:15378"/>
        <dbReference type="ChEBI" id="CHEBI:29999"/>
        <dbReference type="ChEBI" id="CHEBI:30616"/>
        <dbReference type="ChEBI" id="CHEBI:83421"/>
        <dbReference type="ChEBI" id="CHEBI:456216"/>
        <dbReference type="EC" id="2.7.11.1"/>
    </reaction>
</comment>
<dbReference type="PROSITE" id="PS00107">
    <property type="entry name" value="PROTEIN_KINASE_ATP"/>
    <property type="match status" value="1"/>
</dbReference>
<evidence type="ECO:0000256" key="10">
    <source>
        <dbReference type="PROSITE-ProRule" id="PRU10141"/>
    </source>
</evidence>
<evidence type="ECO:0000256" key="6">
    <source>
        <dbReference type="ARBA" id="ARBA00022777"/>
    </source>
</evidence>
<dbReference type="FunCoup" id="A2EJW2">
    <property type="interactions" value="203"/>
</dbReference>
<evidence type="ECO:0000256" key="2">
    <source>
        <dbReference type="ARBA" id="ARBA00012513"/>
    </source>
</evidence>
<gene>
    <name evidence="13" type="ORF">TVAG_311550</name>
</gene>
<evidence type="ECO:0000313" key="14">
    <source>
        <dbReference type="Proteomes" id="UP000001542"/>
    </source>
</evidence>
<dbReference type="PANTHER" id="PTHR44899:SF3">
    <property type="entry name" value="SERINE_THREONINE-PROTEIN KINASE NEK1"/>
    <property type="match status" value="1"/>
</dbReference>
<dbReference type="SMART" id="SM00220">
    <property type="entry name" value="S_TKc"/>
    <property type="match status" value="1"/>
</dbReference>
<feature type="domain" description="Protein kinase" evidence="12">
    <location>
        <begin position="4"/>
        <end position="258"/>
    </location>
</feature>
<reference evidence="13" key="1">
    <citation type="submission" date="2006-10" db="EMBL/GenBank/DDBJ databases">
        <authorList>
            <person name="Amadeo P."/>
            <person name="Zhao Q."/>
            <person name="Wortman J."/>
            <person name="Fraser-Liggett C."/>
            <person name="Carlton J."/>
        </authorList>
    </citation>
    <scope>NUCLEOTIDE SEQUENCE</scope>
    <source>
        <strain evidence="13">G3</strain>
    </source>
</reference>
<evidence type="ECO:0000256" key="7">
    <source>
        <dbReference type="ARBA" id="ARBA00022840"/>
    </source>
</evidence>
<dbReference type="EC" id="2.7.11.1" evidence="2"/>
<dbReference type="RefSeq" id="XP_001319253.1">
    <property type="nucleotide sequence ID" value="XM_001319218.1"/>
</dbReference>
<organism evidence="13 14">
    <name type="scientific">Trichomonas vaginalis (strain ATCC PRA-98 / G3)</name>
    <dbReference type="NCBI Taxonomy" id="412133"/>
    <lineage>
        <taxon>Eukaryota</taxon>
        <taxon>Metamonada</taxon>
        <taxon>Parabasalia</taxon>
        <taxon>Trichomonadida</taxon>
        <taxon>Trichomonadidae</taxon>
        <taxon>Trichomonas</taxon>
    </lineage>
</organism>
<keyword evidence="4" id="KW-0808">Transferase</keyword>
<dbReference type="OrthoDB" id="248923at2759"/>
<dbReference type="PROSITE" id="PS50011">
    <property type="entry name" value="PROTEIN_KINASE_DOM"/>
    <property type="match status" value="1"/>
</dbReference>
<keyword evidence="6 13" id="KW-0418">Kinase</keyword>
<dbReference type="FunFam" id="3.30.200.20:FF:000097">
    <property type="entry name" value="Probable serine/threonine-protein kinase nek1"/>
    <property type="match status" value="1"/>
</dbReference>
<evidence type="ECO:0000256" key="9">
    <source>
        <dbReference type="ARBA" id="ARBA00048679"/>
    </source>
</evidence>
<dbReference type="KEGG" id="tva:4764910"/>
<dbReference type="InterPro" id="IPR008271">
    <property type="entry name" value="Ser/Thr_kinase_AS"/>
</dbReference>
<dbReference type="AlphaFoldDB" id="A2EJW2"/>
<dbReference type="Gene3D" id="1.10.510.10">
    <property type="entry name" value="Transferase(Phosphotransferase) domain 1"/>
    <property type="match status" value="1"/>
</dbReference>
<feature type="binding site" evidence="10">
    <location>
        <position position="33"/>
    </location>
    <ligand>
        <name>ATP</name>
        <dbReference type="ChEBI" id="CHEBI:30616"/>
    </ligand>
</feature>
<dbReference type="Proteomes" id="UP000001542">
    <property type="component" value="Unassembled WGS sequence"/>
</dbReference>
<comment type="similarity">
    <text evidence="1">Belongs to the protein kinase superfamily. NEK Ser/Thr protein kinase family. NIMA subfamily.</text>
</comment>
<evidence type="ECO:0000259" key="12">
    <source>
        <dbReference type="PROSITE" id="PS50011"/>
    </source>
</evidence>
<dbReference type="SUPFAM" id="SSF56112">
    <property type="entry name" value="Protein kinase-like (PK-like)"/>
    <property type="match status" value="1"/>
</dbReference>
<dbReference type="Pfam" id="PF00069">
    <property type="entry name" value="Pkinase"/>
    <property type="match status" value="1"/>
</dbReference>
<dbReference type="FunFam" id="1.10.510.10:FF:000571">
    <property type="entry name" value="Maternal embryonic leucine zipper kinase"/>
    <property type="match status" value="1"/>
</dbReference>
<dbReference type="OMA" id="ETLTICH"/>
<dbReference type="STRING" id="5722.A2EJW2"/>
<dbReference type="GO" id="GO:0005634">
    <property type="term" value="C:nucleus"/>
    <property type="evidence" value="ECO:0000318"/>
    <property type="project" value="GO_Central"/>
</dbReference>
<dbReference type="InterPro" id="IPR000719">
    <property type="entry name" value="Prot_kinase_dom"/>
</dbReference>
<dbReference type="PROSITE" id="PS00108">
    <property type="entry name" value="PROTEIN_KINASE_ST"/>
    <property type="match status" value="1"/>
</dbReference>